<dbReference type="Proteomes" id="UP000070134">
    <property type="component" value="Chromosome"/>
</dbReference>
<evidence type="ECO:0000256" key="2">
    <source>
        <dbReference type="SAM" id="Phobius"/>
    </source>
</evidence>
<dbReference type="OrthoDB" id="4775046at2"/>
<keyword evidence="2" id="KW-0472">Membrane</keyword>
<keyword evidence="5" id="KW-1185">Reference proteome</keyword>
<keyword evidence="2" id="KW-0812">Transmembrane</keyword>
<evidence type="ECO:0000256" key="1">
    <source>
        <dbReference type="SAM" id="MobiDB-lite"/>
    </source>
</evidence>
<dbReference type="RefSeq" id="WP_066501820.1">
    <property type="nucleotide sequence ID" value="NZ_BJMO01000031.1"/>
</dbReference>
<evidence type="ECO:0000313" key="5">
    <source>
        <dbReference type="Proteomes" id="UP000070134"/>
    </source>
</evidence>
<name>A0A126ZWW9_9MICC</name>
<reference evidence="4 5" key="1">
    <citation type="submission" date="2016-02" db="EMBL/GenBank/DDBJ databases">
        <title>Complete genome of Sinomonas atrocyanea KCTC 3377.</title>
        <authorList>
            <person name="Kim K.M."/>
        </authorList>
    </citation>
    <scope>NUCLEOTIDE SEQUENCE [LARGE SCALE GENOMIC DNA]</scope>
    <source>
        <strain evidence="4 5">KCTC 3377</strain>
    </source>
</reference>
<feature type="transmembrane region" description="Helical" evidence="2">
    <location>
        <begin position="34"/>
        <end position="52"/>
    </location>
</feature>
<dbReference type="KEGG" id="satk:SA2016_0345"/>
<dbReference type="STRING" id="37927.SA2016_0345"/>
<dbReference type="PATRIC" id="fig|37927.3.peg.358"/>
<sequence>MGIGASIFLIAIGAILAFAVTPGLIPFIDQTLVGYILIGVGVLGLVVSLVMMGSSRPRRRVTESRQLVDPETGEAVTRRDSREI</sequence>
<evidence type="ECO:0000259" key="3">
    <source>
        <dbReference type="Pfam" id="PF20059"/>
    </source>
</evidence>
<dbReference type="AlphaFoldDB" id="A0A126ZWW9"/>
<feature type="region of interest" description="Disordered" evidence="1">
    <location>
        <begin position="61"/>
        <end position="84"/>
    </location>
</feature>
<accession>A0A126ZWW9</accession>
<evidence type="ECO:0000313" key="4">
    <source>
        <dbReference type="EMBL" id="AMM31044.1"/>
    </source>
</evidence>
<dbReference type="EMBL" id="CP014518">
    <property type="protein sequence ID" value="AMM31044.1"/>
    <property type="molecule type" value="Genomic_DNA"/>
</dbReference>
<keyword evidence="2" id="KW-1133">Transmembrane helix</keyword>
<organism evidence="4 5">
    <name type="scientific">Sinomonas atrocyanea</name>
    <dbReference type="NCBI Taxonomy" id="37927"/>
    <lineage>
        <taxon>Bacteria</taxon>
        <taxon>Bacillati</taxon>
        <taxon>Actinomycetota</taxon>
        <taxon>Actinomycetes</taxon>
        <taxon>Micrococcales</taxon>
        <taxon>Micrococcaceae</taxon>
        <taxon>Sinomonas</taxon>
    </lineage>
</organism>
<dbReference type="InterPro" id="IPR045597">
    <property type="entry name" value="DUF6458"/>
</dbReference>
<protein>
    <recommendedName>
        <fullName evidence="3">DUF6458 domain-containing protein</fullName>
    </recommendedName>
</protein>
<proteinExistence type="predicted"/>
<dbReference type="Pfam" id="PF20059">
    <property type="entry name" value="DUF6458"/>
    <property type="match status" value="1"/>
</dbReference>
<feature type="transmembrane region" description="Helical" evidence="2">
    <location>
        <begin position="7"/>
        <end position="28"/>
    </location>
</feature>
<gene>
    <name evidence="4" type="ORF">SA2016_0345</name>
</gene>
<feature type="domain" description="DUF6458" evidence="3">
    <location>
        <begin position="1"/>
        <end position="62"/>
    </location>
</feature>